<reference evidence="2 3" key="3">
    <citation type="submission" date="2023-06" db="EMBL/GenBank/DDBJ databases">
        <authorList>
            <person name="Zeman M."/>
            <person name="Kubasova T."/>
            <person name="Jahodarova E."/>
            <person name="Nykrynova M."/>
            <person name="Rychlik I."/>
        </authorList>
    </citation>
    <scope>NUCLEOTIDE SEQUENCE [LARGE SCALE GENOMIC DNA]</scope>
    <source>
        <strain evidence="2 3">105_WCHN</strain>
    </source>
</reference>
<feature type="transmembrane region" description="Helical" evidence="1">
    <location>
        <begin position="37"/>
        <end position="55"/>
    </location>
</feature>
<protein>
    <recommendedName>
        <fullName evidence="4">Integral membrane protein</fullName>
    </recommendedName>
</protein>
<reference evidence="3" key="2">
    <citation type="submission" date="2023-06" db="EMBL/GenBank/DDBJ databases">
        <title>Identification and characterization of horizontal gene transfer across gut microbiota members of farm animals based on homology search.</title>
        <authorList>
            <person name="Zeman M."/>
            <person name="Kubasova T."/>
            <person name="Jahodarova E."/>
            <person name="Nykrynova M."/>
            <person name="Rychlik I."/>
        </authorList>
    </citation>
    <scope>NUCLEOTIDE SEQUENCE [LARGE SCALE GENOMIC DNA]</scope>
    <source>
        <strain evidence="3">105_WCHN</strain>
    </source>
</reference>
<name>A0ABT7VPJ0_9LACO</name>
<gene>
    <name evidence="2" type="ORF">QUW46_08740</name>
</gene>
<organism evidence="2 3">
    <name type="scientific">Limosilactobacillus panis</name>
    <dbReference type="NCBI Taxonomy" id="47493"/>
    <lineage>
        <taxon>Bacteria</taxon>
        <taxon>Bacillati</taxon>
        <taxon>Bacillota</taxon>
        <taxon>Bacilli</taxon>
        <taxon>Lactobacillales</taxon>
        <taxon>Lactobacillaceae</taxon>
        <taxon>Limosilactobacillus</taxon>
    </lineage>
</organism>
<feature type="transmembrane region" description="Helical" evidence="1">
    <location>
        <begin position="87"/>
        <end position="103"/>
    </location>
</feature>
<dbReference type="RefSeq" id="WP_289561328.1">
    <property type="nucleotide sequence ID" value="NZ_JAUDEO010000074.1"/>
</dbReference>
<dbReference type="Proteomes" id="UP001529423">
    <property type="component" value="Unassembled WGS sequence"/>
</dbReference>
<accession>A0ABT7VPJ0</accession>
<evidence type="ECO:0000313" key="3">
    <source>
        <dbReference type="Proteomes" id="UP001529423"/>
    </source>
</evidence>
<keyword evidence="1" id="KW-0472">Membrane</keyword>
<evidence type="ECO:0008006" key="4">
    <source>
        <dbReference type="Google" id="ProtNLM"/>
    </source>
</evidence>
<proteinExistence type="predicted"/>
<comment type="caution">
    <text evidence="2">The sequence shown here is derived from an EMBL/GenBank/DDBJ whole genome shotgun (WGS) entry which is preliminary data.</text>
</comment>
<evidence type="ECO:0000256" key="1">
    <source>
        <dbReference type="SAM" id="Phobius"/>
    </source>
</evidence>
<reference evidence="2 3" key="1">
    <citation type="submission" date="2023-06" db="EMBL/GenBank/DDBJ databases">
        <title>Identification and characterization of horizontal gene transfer across gut microbiota members of farm animals based on homology search.</title>
        <authorList>
            <person name="Schwarzerova J."/>
            <person name="Nykrynova M."/>
            <person name="Jureckova K."/>
            <person name="Cejkova D."/>
            <person name="Rychlik I."/>
        </authorList>
    </citation>
    <scope>NUCLEOTIDE SEQUENCE [LARGE SCALE GENOMIC DNA]</scope>
    <source>
        <strain evidence="2 3">105_WCHN</strain>
    </source>
</reference>
<keyword evidence="1" id="KW-1133">Transmembrane helix</keyword>
<keyword evidence="3" id="KW-1185">Reference proteome</keyword>
<evidence type="ECO:0000313" key="2">
    <source>
        <dbReference type="EMBL" id="MDM8334649.1"/>
    </source>
</evidence>
<keyword evidence="1" id="KW-0812">Transmembrane</keyword>
<sequence>MMNWIKKVDYYLWGGSLLFGVLLPVLGIKLPITHAMWVGVFLVIINACFSVWLGGHLYRCQARWWTLLVFPIFFLVAAYLWLPTYTYYFALAYLAITYLSCSLRKQD</sequence>
<dbReference type="EMBL" id="JAUDEO010000074">
    <property type="protein sequence ID" value="MDM8334649.1"/>
    <property type="molecule type" value="Genomic_DNA"/>
</dbReference>
<feature type="transmembrane region" description="Helical" evidence="1">
    <location>
        <begin position="62"/>
        <end position="81"/>
    </location>
</feature>